<organism evidence="1 2">
    <name type="scientific">Methanobacterium subterraneum</name>
    <dbReference type="NCBI Taxonomy" id="59277"/>
    <lineage>
        <taxon>Archaea</taxon>
        <taxon>Methanobacteriati</taxon>
        <taxon>Methanobacteriota</taxon>
        <taxon>Methanomada group</taxon>
        <taxon>Methanobacteria</taxon>
        <taxon>Methanobacteriales</taxon>
        <taxon>Methanobacteriaceae</taxon>
        <taxon>Methanobacterium</taxon>
    </lineage>
</organism>
<evidence type="ECO:0000313" key="2">
    <source>
        <dbReference type="Proteomes" id="UP000591058"/>
    </source>
</evidence>
<comment type="caution">
    <text evidence="1">The sequence shown here is derived from an EMBL/GenBank/DDBJ whole genome shotgun (WGS) entry which is preliminary data.</text>
</comment>
<dbReference type="EMBL" id="JABBYL010000020">
    <property type="protein sequence ID" value="NMO09384.1"/>
    <property type="molecule type" value="Genomic_DNA"/>
</dbReference>
<gene>
    <name evidence="1" type="ORF">HG719_06005</name>
</gene>
<dbReference type="Proteomes" id="UP000591058">
    <property type="component" value="Unassembled WGS sequence"/>
</dbReference>
<accession>A0A7K4DNB9</accession>
<reference evidence="1 2" key="1">
    <citation type="submission" date="2020-04" db="EMBL/GenBank/DDBJ databases">
        <title>Draft genome of Methanobacterium subterraneum isolated from animal feces.</title>
        <authorList>
            <person name="Ouboter H.T."/>
            <person name="Berger S."/>
            <person name="Gungor E."/>
            <person name="Jetten M.S.M."/>
            <person name="Welte C.U."/>
        </authorList>
    </citation>
    <scope>NUCLEOTIDE SEQUENCE [LARGE SCALE GENOMIC DNA]</scope>
    <source>
        <strain evidence="1">HO_2020</strain>
    </source>
</reference>
<name>A0A7K4DNB9_9EURY</name>
<protein>
    <submittedName>
        <fullName evidence="1">Uncharacterized protein</fullName>
    </submittedName>
</protein>
<proteinExistence type="predicted"/>
<dbReference type="AlphaFoldDB" id="A0A7K4DNB9"/>
<sequence>MVAIVGTQRINLTPTDRIWTTNYTIPLDTTFDIHTIRIEGTDAVGNVGKSIASYEVLDPNPIPSWFEDMINPDTSNPGNILGLITQTGSGNNGGSHKPGSGTIGGNDQLYRDQMYIRNTLTYTPTTDPNTNTTTHPPKMSEWKIDNNIIPEILIAAECWPLPQSLQDS</sequence>
<evidence type="ECO:0000313" key="1">
    <source>
        <dbReference type="EMBL" id="NMO09384.1"/>
    </source>
</evidence>